<feature type="signal peptide" evidence="7">
    <location>
        <begin position="1"/>
        <end position="20"/>
    </location>
</feature>
<evidence type="ECO:0000256" key="3">
    <source>
        <dbReference type="ARBA" id="ARBA00022692"/>
    </source>
</evidence>
<dbReference type="AlphaFoldDB" id="A0A9P8TJA8"/>
<protein>
    <recommendedName>
        <fullName evidence="10">Dolichyl-diphosphooligosaccharide--protein glycosyltransferase subunit OST6</fullName>
    </recommendedName>
</protein>
<dbReference type="InterPro" id="IPR036249">
    <property type="entry name" value="Thioredoxin-like_sf"/>
</dbReference>
<reference evidence="8" key="1">
    <citation type="journal article" date="2021" name="Open Biol.">
        <title>Shared evolutionary footprints suggest mitochondrial oxidative damage underlies multiple complex I losses in fungi.</title>
        <authorList>
            <person name="Schikora-Tamarit M.A."/>
            <person name="Marcet-Houben M."/>
            <person name="Nosek J."/>
            <person name="Gabaldon T."/>
        </authorList>
    </citation>
    <scope>NUCLEOTIDE SEQUENCE</scope>
    <source>
        <strain evidence="8">CBS2887</strain>
    </source>
</reference>
<name>A0A9P8TJA8_WICPI</name>
<keyword evidence="9" id="KW-1185">Reference proteome</keyword>
<gene>
    <name evidence="8" type="ORF">WICPIJ_008132</name>
</gene>
<comment type="subcellular location">
    <subcellularLocation>
        <location evidence="1">Endoplasmic reticulum membrane</location>
        <topology evidence="1">Multi-pass membrane protein</topology>
    </subcellularLocation>
</comment>
<dbReference type="Gene3D" id="3.40.30.10">
    <property type="entry name" value="Glutaredoxin"/>
    <property type="match status" value="1"/>
</dbReference>
<dbReference type="PANTHER" id="PTHR12692:SF3">
    <property type="entry name" value="DOLICHYL-DIPHOSPHOOLIGOSACCHARIDE--PROTEIN GLYCOSYLTRANSFERASE SUBUNIT OST6"/>
    <property type="match status" value="1"/>
</dbReference>
<accession>A0A9P8TJA8</accession>
<dbReference type="GO" id="GO:0018279">
    <property type="term" value="P:protein N-linked glycosylation via asparagine"/>
    <property type="evidence" value="ECO:0007669"/>
    <property type="project" value="TreeGrafter"/>
</dbReference>
<dbReference type="InterPro" id="IPR021149">
    <property type="entry name" value="OligosaccharylTrfase_OST3/OST6"/>
</dbReference>
<evidence type="ECO:0000313" key="8">
    <source>
        <dbReference type="EMBL" id="KAH3680735.1"/>
    </source>
</evidence>
<keyword evidence="7" id="KW-0732">Signal</keyword>
<evidence type="ECO:0000256" key="4">
    <source>
        <dbReference type="ARBA" id="ARBA00022989"/>
    </source>
</evidence>
<dbReference type="Pfam" id="PF04756">
    <property type="entry name" value="OST3_OST6"/>
    <property type="match status" value="1"/>
</dbReference>
<feature type="transmembrane region" description="Helical" evidence="6">
    <location>
        <begin position="286"/>
        <end position="308"/>
    </location>
</feature>
<dbReference type="GO" id="GO:0008250">
    <property type="term" value="C:oligosaccharyltransferase complex"/>
    <property type="evidence" value="ECO:0007669"/>
    <property type="project" value="TreeGrafter"/>
</dbReference>
<evidence type="ECO:0000256" key="7">
    <source>
        <dbReference type="SAM" id="SignalP"/>
    </source>
</evidence>
<comment type="caution">
    <text evidence="8">The sequence shown here is derived from an EMBL/GenBank/DDBJ whole genome shotgun (WGS) entry which is preliminary data.</text>
</comment>
<evidence type="ECO:0000313" key="9">
    <source>
        <dbReference type="Proteomes" id="UP000774326"/>
    </source>
</evidence>
<evidence type="ECO:0008006" key="10">
    <source>
        <dbReference type="Google" id="ProtNLM"/>
    </source>
</evidence>
<reference evidence="8" key="2">
    <citation type="submission" date="2021-01" db="EMBL/GenBank/DDBJ databases">
        <authorList>
            <person name="Schikora-Tamarit M.A."/>
        </authorList>
    </citation>
    <scope>NUCLEOTIDE SEQUENCE</scope>
    <source>
        <strain evidence="8">CBS2887</strain>
    </source>
</reference>
<feature type="chain" id="PRO_5040223319" description="Dolichyl-diphosphooligosaccharide--protein glycosyltransferase subunit OST6" evidence="7">
    <location>
        <begin position="21"/>
        <end position="320"/>
    </location>
</feature>
<evidence type="ECO:0000256" key="6">
    <source>
        <dbReference type="SAM" id="Phobius"/>
    </source>
</evidence>
<comment type="similarity">
    <text evidence="2">Belongs to the OST3/OST6 family.</text>
</comment>
<feature type="transmembrane region" description="Helical" evidence="6">
    <location>
        <begin position="176"/>
        <end position="194"/>
    </location>
</feature>
<dbReference type="Proteomes" id="UP000774326">
    <property type="component" value="Unassembled WGS sequence"/>
</dbReference>
<dbReference type="PANTHER" id="PTHR12692">
    <property type="entry name" value="DOLICHYL-DIPHOSPHOOLIGOSACCHARIDE--PROTEIN GLYCOSYLTRANSFERASE-RELATED"/>
    <property type="match status" value="1"/>
</dbReference>
<proteinExistence type="inferred from homology"/>
<dbReference type="EMBL" id="JAEUBG010004672">
    <property type="protein sequence ID" value="KAH3680735.1"/>
    <property type="molecule type" value="Genomic_DNA"/>
</dbReference>
<dbReference type="OrthoDB" id="67566at2759"/>
<evidence type="ECO:0000256" key="1">
    <source>
        <dbReference type="ARBA" id="ARBA00004477"/>
    </source>
</evidence>
<evidence type="ECO:0000256" key="5">
    <source>
        <dbReference type="ARBA" id="ARBA00023136"/>
    </source>
</evidence>
<keyword evidence="5 6" id="KW-0472">Membrane</keyword>
<dbReference type="SUPFAM" id="SSF52833">
    <property type="entry name" value="Thioredoxin-like"/>
    <property type="match status" value="1"/>
</dbReference>
<feature type="transmembrane region" description="Helical" evidence="6">
    <location>
        <begin position="206"/>
        <end position="227"/>
    </location>
</feature>
<feature type="transmembrane region" description="Helical" evidence="6">
    <location>
        <begin position="254"/>
        <end position="274"/>
    </location>
</feature>
<organism evidence="8 9">
    <name type="scientific">Wickerhamomyces pijperi</name>
    <name type="common">Yeast</name>
    <name type="synonym">Pichia pijperi</name>
    <dbReference type="NCBI Taxonomy" id="599730"/>
    <lineage>
        <taxon>Eukaryota</taxon>
        <taxon>Fungi</taxon>
        <taxon>Dikarya</taxon>
        <taxon>Ascomycota</taxon>
        <taxon>Saccharomycotina</taxon>
        <taxon>Saccharomycetes</taxon>
        <taxon>Phaffomycetales</taxon>
        <taxon>Wickerhamomycetaceae</taxon>
        <taxon>Wickerhamomyces</taxon>
    </lineage>
</organism>
<evidence type="ECO:0000256" key="2">
    <source>
        <dbReference type="ARBA" id="ARBA00009561"/>
    </source>
</evidence>
<keyword evidence="3 6" id="KW-0812">Transmembrane</keyword>
<keyword evidence="4 6" id="KW-1133">Transmembrane helix</keyword>
<sequence length="320" mass="36105">MITLQYLLWCFVTLLSFVQGAINVEEVIQLQDDNHMIYLNPGNIDSIINGIRPYYVAVLFTTSDQGLNCGTCDKFLPSYHKAAAAVNALEKYQNLIMFTIAEVHDNKEVFRQLNLNSVPKVRLYPPSPNVTTTLASEFYEYAVTEASFDPLHFANAISKMLAISIVVPQDFDITEFSSYFLITFAVIIIFKKLVISKAPKYKLLQLFSVAAVLMFVSGYMFTVIRGIPFISRDENGEIMYFSGGTHWQFGSETFIIASIYAGLLICVVLLAVTIPAIADDTFKRDLLTIIVTGLLFYIICYHNGIYMIKDPDYPYKLLSV</sequence>